<keyword evidence="1" id="KW-0472">Membrane</keyword>
<dbReference type="Gene3D" id="3.40.50.410">
    <property type="entry name" value="von Willebrand factor, type A domain"/>
    <property type="match status" value="1"/>
</dbReference>
<dbReference type="PROSITE" id="PS50092">
    <property type="entry name" value="TSP1"/>
    <property type="match status" value="1"/>
</dbReference>
<dbReference type="EMBL" id="JAWDGP010000086">
    <property type="protein sequence ID" value="KAK3803802.1"/>
    <property type="molecule type" value="Genomic_DNA"/>
</dbReference>
<organism evidence="2 3">
    <name type="scientific">Elysia crispata</name>
    <name type="common">lettuce slug</name>
    <dbReference type="NCBI Taxonomy" id="231223"/>
    <lineage>
        <taxon>Eukaryota</taxon>
        <taxon>Metazoa</taxon>
        <taxon>Spiralia</taxon>
        <taxon>Lophotrochozoa</taxon>
        <taxon>Mollusca</taxon>
        <taxon>Gastropoda</taxon>
        <taxon>Heterobranchia</taxon>
        <taxon>Euthyneura</taxon>
        <taxon>Panpulmonata</taxon>
        <taxon>Sacoglossa</taxon>
        <taxon>Placobranchoidea</taxon>
        <taxon>Plakobranchidae</taxon>
        <taxon>Elysia</taxon>
    </lineage>
</organism>
<dbReference type="InterPro" id="IPR000884">
    <property type="entry name" value="TSP1_rpt"/>
</dbReference>
<evidence type="ECO:0000256" key="1">
    <source>
        <dbReference type="SAM" id="Phobius"/>
    </source>
</evidence>
<evidence type="ECO:0000313" key="2">
    <source>
        <dbReference type="EMBL" id="KAK3803802.1"/>
    </source>
</evidence>
<dbReference type="Proteomes" id="UP001283361">
    <property type="component" value="Unassembled WGS sequence"/>
</dbReference>
<proteinExistence type="predicted"/>
<dbReference type="InterPro" id="IPR036383">
    <property type="entry name" value="TSP1_rpt_sf"/>
</dbReference>
<comment type="caution">
    <text evidence="2">The sequence shown here is derived from an EMBL/GenBank/DDBJ whole genome shotgun (WGS) entry which is preliminary data.</text>
</comment>
<keyword evidence="1" id="KW-1133">Transmembrane helix</keyword>
<reference evidence="2" key="1">
    <citation type="journal article" date="2023" name="G3 (Bethesda)">
        <title>A reference genome for the long-term kleptoplast-retaining sea slug Elysia crispata morphotype clarki.</title>
        <authorList>
            <person name="Eastman K.E."/>
            <person name="Pendleton A.L."/>
            <person name="Shaikh M.A."/>
            <person name="Suttiyut T."/>
            <person name="Ogas R."/>
            <person name="Tomko P."/>
            <person name="Gavelis G."/>
            <person name="Widhalm J.R."/>
            <person name="Wisecaver J.H."/>
        </authorList>
    </citation>
    <scope>NUCLEOTIDE SEQUENCE</scope>
    <source>
        <strain evidence="2">ECLA1</strain>
    </source>
</reference>
<dbReference type="Pfam" id="PF00090">
    <property type="entry name" value="TSP_1"/>
    <property type="match status" value="1"/>
</dbReference>
<sequence length="447" mass="49885">MVKGMKNYDNANRGTQADGRLAFVTMIRLVFLLLCFCSQSMSRLGLQRSSCTEDTLIYLKDNQNKARSRAGNRRRVLQRRICPPLGFPHRKKGGRERCSQITLGKFFITNSPSSFPKRTLDQAALMAEEDITVLPVAVGGAVNSTELNLIAASADDIITVSNFQSLNSAKDGLVSKICAEPVKEPVNGQWSTWDAWSECSDTCGGGTQFRERSRVWPVDGMGILGRVYQELWHRLAAQGSSLCYGAGTRGLSRYVSTPVCTIEQDKEDCQGPCPLLAACSIVQGKEACQGTCPLLSALKYRVKSFIEYRVQRLVKVRVHYCLHQSTGCRGLSRYVSTSVCTKEKGKEDCQGTCPLLSALKYRVKRLVKVMVIKKGNVTPSSVPRQILTNFERKGYHLSEKRQIKDNKRLSRPSLVFQHESAEKMFAANLRLSEIVLKIKFNFCGKQI</sequence>
<evidence type="ECO:0000313" key="3">
    <source>
        <dbReference type="Proteomes" id="UP001283361"/>
    </source>
</evidence>
<gene>
    <name evidence="2" type="ORF">RRG08_041353</name>
</gene>
<feature type="transmembrane region" description="Helical" evidence="1">
    <location>
        <begin position="21"/>
        <end position="41"/>
    </location>
</feature>
<dbReference type="SMART" id="SM00209">
    <property type="entry name" value="TSP1"/>
    <property type="match status" value="1"/>
</dbReference>
<dbReference type="InterPro" id="IPR036465">
    <property type="entry name" value="vWFA_dom_sf"/>
</dbReference>
<accession>A0AAE1BER8</accession>
<dbReference type="SUPFAM" id="SSF53300">
    <property type="entry name" value="vWA-like"/>
    <property type="match status" value="1"/>
</dbReference>
<name>A0AAE1BER8_9GAST</name>
<dbReference type="Gene3D" id="2.20.100.10">
    <property type="entry name" value="Thrombospondin type-1 (TSP1) repeat"/>
    <property type="match status" value="1"/>
</dbReference>
<protein>
    <submittedName>
        <fullName evidence="2">Uncharacterized protein</fullName>
    </submittedName>
</protein>
<keyword evidence="3" id="KW-1185">Reference proteome</keyword>
<dbReference type="AlphaFoldDB" id="A0AAE1BER8"/>
<dbReference type="SUPFAM" id="SSF82895">
    <property type="entry name" value="TSP-1 type 1 repeat"/>
    <property type="match status" value="1"/>
</dbReference>
<keyword evidence="1" id="KW-0812">Transmembrane</keyword>